<evidence type="ECO:0000256" key="1">
    <source>
        <dbReference type="SAM" id="MobiDB-lite"/>
    </source>
</evidence>
<feature type="compositionally biased region" description="Pro residues" evidence="1">
    <location>
        <begin position="68"/>
        <end position="78"/>
    </location>
</feature>
<accession>A0AAN9K615</accession>
<keyword evidence="3" id="KW-1185">Reference proteome</keyword>
<dbReference type="AlphaFoldDB" id="A0AAN9K615"/>
<evidence type="ECO:0000313" key="3">
    <source>
        <dbReference type="Proteomes" id="UP001359559"/>
    </source>
</evidence>
<name>A0AAN9K615_CLITE</name>
<dbReference type="Proteomes" id="UP001359559">
    <property type="component" value="Unassembled WGS sequence"/>
</dbReference>
<organism evidence="2 3">
    <name type="scientific">Clitoria ternatea</name>
    <name type="common">Butterfly pea</name>
    <dbReference type="NCBI Taxonomy" id="43366"/>
    <lineage>
        <taxon>Eukaryota</taxon>
        <taxon>Viridiplantae</taxon>
        <taxon>Streptophyta</taxon>
        <taxon>Embryophyta</taxon>
        <taxon>Tracheophyta</taxon>
        <taxon>Spermatophyta</taxon>
        <taxon>Magnoliopsida</taxon>
        <taxon>eudicotyledons</taxon>
        <taxon>Gunneridae</taxon>
        <taxon>Pentapetalae</taxon>
        <taxon>rosids</taxon>
        <taxon>fabids</taxon>
        <taxon>Fabales</taxon>
        <taxon>Fabaceae</taxon>
        <taxon>Papilionoideae</taxon>
        <taxon>50 kb inversion clade</taxon>
        <taxon>NPAAA clade</taxon>
        <taxon>indigoferoid/millettioid clade</taxon>
        <taxon>Phaseoleae</taxon>
        <taxon>Clitoria</taxon>
    </lineage>
</organism>
<dbReference type="EMBL" id="JAYKXN010000002">
    <property type="protein sequence ID" value="KAK7309834.1"/>
    <property type="molecule type" value="Genomic_DNA"/>
</dbReference>
<sequence length="100" mass="11109">MPWSHVQIHADPYASLNSTRDLEPTRTTDHTPKPVCHAQAVNPTCPARAVRSRPPCRPRRPDLKHSTPPSPTGPRALPPPPLCWSNSLSFLSLFLLLSFI</sequence>
<feature type="region of interest" description="Disordered" evidence="1">
    <location>
        <begin position="14"/>
        <end position="78"/>
    </location>
</feature>
<feature type="compositionally biased region" description="Basic and acidic residues" evidence="1">
    <location>
        <begin position="20"/>
        <end position="32"/>
    </location>
</feature>
<reference evidence="2 3" key="1">
    <citation type="submission" date="2024-01" db="EMBL/GenBank/DDBJ databases">
        <title>The genomes of 5 underutilized Papilionoideae crops provide insights into root nodulation and disease resistance.</title>
        <authorList>
            <person name="Yuan L."/>
        </authorList>
    </citation>
    <scope>NUCLEOTIDE SEQUENCE [LARGE SCALE GENOMIC DNA]</scope>
    <source>
        <strain evidence="2">LY-2023</strain>
        <tissue evidence="2">Leaf</tissue>
    </source>
</reference>
<evidence type="ECO:0000313" key="2">
    <source>
        <dbReference type="EMBL" id="KAK7309834.1"/>
    </source>
</evidence>
<protein>
    <submittedName>
        <fullName evidence="2">Uncharacterized protein</fullName>
    </submittedName>
</protein>
<proteinExistence type="predicted"/>
<gene>
    <name evidence="2" type="ORF">RJT34_06891</name>
</gene>
<comment type="caution">
    <text evidence="2">The sequence shown here is derived from an EMBL/GenBank/DDBJ whole genome shotgun (WGS) entry which is preliminary data.</text>
</comment>